<organism evidence="3 4">
    <name type="scientific">Steinernema hermaphroditum</name>
    <dbReference type="NCBI Taxonomy" id="289476"/>
    <lineage>
        <taxon>Eukaryota</taxon>
        <taxon>Metazoa</taxon>
        <taxon>Ecdysozoa</taxon>
        <taxon>Nematoda</taxon>
        <taxon>Chromadorea</taxon>
        <taxon>Rhabditida</taxon>
        <taxon>Tylenchina</taxon>
        <taxon>Panagrolaimomorpha</taxon>
        <taxon>Strongyloidoidea</taxon>
        <taxon>Steinernematidae</taxon>
        <taxon>Steinernema</taxon>
    </lineage>
</organism>
<name>A0AA39HL92_9BILA</name>
<proteinExistence type="predicted"/>
<protein>
    <submittedName>
        <fullName evidence="3">Uncharacterized protein</fullName>
    </submittedName>
</protein>
<feature type="compositionally biased region" description="Basic and acidic residues" evidence="2">
    <location>
        <begin position="16"/>
        <end position="40"/>
    </location>
</feature>
<keyword evidence="1" id="KW-0175">Coiled coil</keyword>
<evidence type="ECO:0000256" key="2">
    <source>
        <dbReference type="SAM" id="MobiDB-lite"/>
    </source>
</evidence>
<feature type="compositionally biased region" description="Basic and acidic residues" evidence="2">
    <location>
        <begin position="76"/>
        <end position="86"/>
    </location>
</feature>
<sequence length="319" mass="36685">MDDLLKEIHDLKEALKEQKRETDERFEALGKEASDRKPTDDLLDELDGTDFNILYAERPKKAQEICKRRKTKSRPNRSDVGKDGKDRKAKQGSFEVDIEMSNLKKQVEDLRKENKLLKTKLKEIEDKPWVANTFFQLKNGPRILTDVFQRACGCSRTIDTAGRLEWHRDGIQIQWHAHAYSPEKSYITIIKRSSSNGRIKFNIKIGMDASVLAQLANMTGFQISSDNDYKTGTYTNDEFGGFKKQPIAFKKHPDDTGFNIEFGKLKVARCTRKHVAMNKKTRITLKGGRIFEVDFVGRTSYILHGTAGQRCTEVTFRNE</sequence>
<dbReference type="AlphaFoldDB" id="A0AA39HL92"/>
<evidence type="ECO:0000256" key="1">
    <source>
        <dbReference type="SAM" id="Coils"/>
    </source>
</evidence>
<dbReference type="EMBL" id="JAUCMV010000004">
    <property type="protein sequence ID" value="KAK0407246.1"/>
    <property type="molecule type" value="Genomic_DNA"/>
</dbReference>
<reference evidence="3" key="1">
    <citation type="submission" date="2023-06" db="EMBL/GenBank/DDBJ databases">
        <title>Genomic analysis of the entomopathogenic nematode Steinernema hermaphroditum.</title>
        <authorList>
            <person name="Schwarz E.M."/>
            <person name="Heppert J.K."/>
            <person name="Baniya A."/>
            <person name="Schwartz H.T."/>
            <person name="Tan C.-H."/>
            <person name="Antoshechkin I."/>
            <person name="Sternberg P.W."/>
            <person name="Goodrich-Blair H."/>
            <person name="Dillman A.R."/>
        </authorList>
    </citation>
    <scope>NUCLEOTIDE SEQUENCE</scope>
    <source>
        <strain evidence="3">PS9179</strain>
        <tissue evidence="3">Whole animal</tissue>
    </source>
</reference>
<accession>A0AA39HL92</accession>
<gene>
    <name evidence="3" type="ORF">QR680_019102</name>
</gene>
<feature type="coiled-coil region" evidence="1">
    <location>
        <begin position="93"/>
        <end position="127"/>
    </location>
</feature>
<feature type="region of interest" description="Disordered" evidence="2">
    <location>
        <begin position="16"/>
        <end position="43"/>
    </location>
</feature>
<feature type="region of interest" description="Disordered" evidence="2">
    <location>
        <begin position="64"/>
        <end position="92"/>
    </location>
</feature>
<dbReference type="Proteomes" id="UP001175271">
    <property type="component" value="Unassembled WGS sequence"/>
</dbReference>
<keyword evidence="4" id="KW-1185">Reference proteome</keyword>
<evidence type="ECO:0000313" key="4">
    <source>
        <dbReference type="Proteomes" id="UP001175271"/>
    </source>
</evidence>
<comment type="caution">
    <text evidence="3">The sequence shown here is derived from an EMBL/GenBank/DDBJ whole genome shotgun (WGS) entry which is preliminary data.</text>
</comment>
<evidence type="ECO:0000313" key="3">
    <source>
        <dbReference type="EMBL" id="KAK0407246.1"/>
    </source>
</evidence>